<feature type="transmembrane region" description="Helical" evidence="1">
    <location>
        <begin position="26"/>
        <end position="47"/>
    </location>
</feature>
<geneLocation type="mitochondrion" evidence="2"/>
<dbReference type="Gene3D" id="1.10.287.3510">
    <property type="match status" value="1"/>
</dbReference>
<proteinExistence type="predicted"/>
<reference evidence="2" key="1">
    <citation type="journal article" date="2017" name="Zool. J. Linn. Soc.">
        <title>Molecular phylogeny, frequent parallel evolution and new system of Japanese clausiliid land snails (Gastropoda: Stylommatophora).</title>
        <authorList>
            <person name="Motochin R."/>
            <person name="Wang M."/>
            <person name="Ueshima R."/>
        </authorList>
    </citation>
    <scope>NUCLEOTIDE SEQUENCE</scope>
    <source>
        <strain evidence="2">462</strain>
        <tissue evidence="2">Muscle</tissue>
    </source>
</reference>
<keyword evidence="1" id="KW-1133">Transmembrane helix</keyword>
<gene>
    <name evidence="2" type="primary">ND4L</name>
</gene>
<evidence type="ECO:0000256" key="1">
    <source>
        <dbReference type="SAM" id="Phobius"/>
    </source>
</evidence>
<dbReference type="AlphaFoldDB" id="A0A224A0B4"/>
<accession>A0A224A0B4</accession>
<keyword evidence="2" id="KW-0496">Mitochondrion</keyword>
<name>A0A224A0B4_9EUPU</name>
<sequence>MSLLSFLFFLMLVVMSLIFNTKQQFLVALLLLETLVLISLVLSLLLFSLGESSLFLFILLLTLAVCEAALALGLLVSYIKLNGSDLISGFPSL</sequence>
<dbReference type="EMBL" id="LC171895">
    <property type="protein sequence ID" value="BBA10061.1"/>
    <property type="molecule type" value="Genomic_DNA"/>
</dbReference>
<feature type="transmembrane region" description="Helical" evidence="1">
    <location>
        <begin position="54"/>
        <end position="79"/>
    </location>
</feature>
<protein>
    <submittedName>
        <fullName evidence="2">NADH dehydrogenase subunit 4L</fullName>
    </submittedName>
</protein>
<organism evidence="2">
    <name type="scientific">Megalophaedusa stenospira</name>
    <dbReference type="NCBI Taxonomy" id="1885772"/>
    <lineage>
        <taxon>Eukaryota</taxon>
        <taxon>Metazoa</taxon>
        <taxon>Spiralia</taxon>
        <taxon>Lophotrochozoa</taxon>
        <taxon>Mollusca</taxon>
        <taxon>Gastropoda</taxon>
        <taxon>Heterobranchia</taxon>
        <taxon>Euthyneura</taxon>
        <taxon>Panpulmonata</taxon>
        <taxon>Eupulmonata</taxon>
        <taxon>Stylommatophora</taxon>
        <taxon>Helicina</taxon>
        <taxon>Clausilioidea</taxon>
        <taxon>Clausiliidae</taxon>
        <taxon>Phaedusinae</taxon>
        <taxon>Megalophaedusa</taxon>
    </lineage>
</organism>
<keyword evidence="1" id="KW-0812">Transmembrane</keyword>
<evidence type="ECO:0000313" key="2">
    <source>
        <dbReference type="EMBL" id="BBA10061.1"/>
    </source>
</evidence>
<keyword evidence="1" id="KW-0472">Membrane</keyword>